<dbReference type="Proteomes" id="UP000823941">
    <property type="component" value="Chromosome 10"/>
</dbReference>
<dbReference type="EMBL" id="JAHIBW010000010">
    <property type="protein sequence ID" value="KAG7307625.1"/>
    <property type="molecule type" value="Genomic_DNA"/>
</dbReference>
<proteinExistence type="predicted"/>
<accession>A0ABQ7QRE6</accession>
<sequence>MSGAARATENKRVVTFCRAAPRVAWCVAVCRGVSRCVAAPLGDARDAAAKARCTGGRRPPLLTLDQLS</sequence>
<evidence type="ECO:0000313" key="1">
    <source>
        <dbReference type="EMBL" id="KAG7307625.1"/>
    </source>
</evidence>
<comment type="caution">
    <text evidence="1">The sequence shown here is derived from an EMBL/GenBank/DDBJ whole genome shotgun (WGS) entry which is preliminary data.</text>
</comment>
<protein>
    <submittedName>
        <fullName evidence="1">Uncharacterized protein</fullName>
    </submittedName>
</protein>
<reference evidence="1 2" key="1">
    <citation type="submission" date="2021-06" db="EMBL/GenBank/DDBJ databases">
        <title>A haploid diamondback moth (Plutella xylostella L.) genome assembly resolves 31 chromosomes and identifies a diamide resistance mutation.</title>
        <authorList>
            <person name="Ward C.M."/>
            <person name="Perry K.D."/>
            <person name="Baker G."/>
            <person name="Powis K."/>
            <person name="Heckel D.G."/>
            <person name="Baxter S.W."/>
        </authorList>
    </citation>
    <scope>NUCLEOTIDE SEQUENCE [LARGE SCALE GENOMIC DNA]</scope>
    <source>
        <strain evidence="1 2">LV</strain>
        <tissue evidence="1">Single pupa</tissue>
    </source>
</reference>
<gene>
    <name evidence="1" type="ORF">JYU34_007846</name>
</gene>
<evidence type="ECO:0000313" key="2">
    <source>
        <dbReference type="Proteomes" id="UP000823941"/>
    </source>
</evidence>
<name>A0ABQ7QRE6_PLUXY</name>
<keyword evidence="2" id="KW-1185">Reference proteome</keyword>
<organism evidence="1 2">
    <name type="scientific">Plutella xylostella</name>
    <name type="common">Diamondback moth</name>
    <name type="synonym">Plutella maculipennis</name>
    <dbReference type="NCBI Taxonomy" id="51655"/>
    <lineage>
        <taxon>Eukaryota</taxon>
        <taxon>Metazoa</taxon>
        <taxon>Ecdysozoa</taxon>
        <taxon>Arthropoda</taxon>
        <taxon>Hexapoda</taxon>
        <taxon>Insecta</taxon>
        <taxon>Pterygota</taxon>
        <taxon>Neoptera</taxon>
        <taxon>Endopterygota</taxon>
        <taxon>Lepidoptera</taxon>
        <taxon>Glossata</taxon>
        <taxon>Ditrysia</taxon>
        <taxon>Yponomeutoidea</taxon>
        <taxon>Plutellidae</taxon>
        <taxon>Plutella</taxon>
    </lineage>
</organism>